<name>A0A6J7TTE0_9ZZZZ</name>
<accession>A0A6J7TTE0</accession>
<reference evidence="3" key="1">
    <citation type="submission" date="2020-05" db="EMBL/GenBank/DDBJ databases">
        <authorList>
            <person name="Chiriac C."/>
            <person name="Salcher M."/>
            <person name="Ghai R."/>
            <person name="Kavagutti S V."/>
        </authorList>
    </citation>
    <scope>NUCLEOTIDE SEQUENCE</scope>
</reference>
<sequence length="319" mass="33611">MRSTTLNRRATKTQLYGLSGLVLTSGLLLSACGQQSNVSTKDRPSANTSAVTLPPVSVQLTLDHTTPLDSVGLAAAIADDPAGINALGRITGADARLLFDASSRAGADCMKAAGYADFPDDSFQPAPEYSPATRAADEGYLLAGTSRAAGSASPPRSARDAWLADHPSAQKAWGEEGTSAGCVVEVYSIIYGSKSEPFDAWKRFNLTTDTWNTATRESAELGAVDAAWSTCMAEQGVEAAKPSSLWARRWPGATPGPDEIATRSADLQCRTDVNYSGRRAAAVAPLLDSWLAENPEVVNETRAAIDQWLSNARATLKSD</sequence>
<evidence type="ECO:0000313" key="3">
    <source>
        <dbReference type="EMBL" id="CAB5056382.1"/>
    </source>
</evidence>
<evidence type="ECO:0000313" key="1">
    <source>
        <dbReference type="EMBL" id="CAB4732030.1"/>
    </source>
</evidence>
<evidence type="ECO:0000313" key="2">
    <source>
        <dbReference type="EMBL" id="CAB4743161.1"/>
    </source>
</evidence>
<dbReference type="EMBL" id="CAFBQP010000015">
    <property type="protein sequence ID" value="CAB5056382.1"/>
    <property type="molecule type" value="Genomic_DNA"/>
</dbReference>
<dbReference type="EMBL" id="CAEZYY010000004">
    <property type="protein sequence ID" value="CAB4743161.1"/>
    <property type="molecule type" value="Genomic_DNA"/>
</dbReference>
<dbReference type="AlphaFoldDB" id="A0A6J7TTE0"/>
<protein>
    <submittedName>
        <fullName evidence="3">Unannotated protein</fullName>
    </submittedName>
</protein>
<proteinExistence type="predicted"/>
<organism evidence="3">
    <name type="scientific">freshwater metagenome</name>
    <dbReference type="NCBI Taxonomy" id="449393"/>
    <lineage>
        <taxon>unclassified sequences</taxon>
        <taxon>metagenomes</taxon>
        <taxon>ecological metagenomes</taxon>
    </lineage>
</organism>
<dbReference type="PROSITE" id="PS51257">
    <property type="entry name" value="PROKAR_LIPOPROTEIN"/>
    <property type="match status" value="1"/>
</dbReference>
<gene>
    <name evidence="1" type="ORF">UFOPK2602_02394</name>
    <name evidence="2" type="ORF">UFOPK2806_00529</name>
    <name evidence="3" type="ORF">UFOPK4306_00553</name>
</gene>
<dbReference type="EMBL" id="CAEZXX010000253">
    <property type="protein sequence ID" value="CAB4732030.1"/>
    <property type="molecule type" value="Genomic_DNA"/>
</dbReference>